<dbReference type="AlphaFoldDB" id="A0A5E4T5R3"/>
<evidence type="ECO:0000313" key="2">
    <source>
        <dbReference type="EMBL" id="VVD81804.1"/>
    </source>
</evidence>
<evidence type="ECO:0008006" key="4">
    <source>
        <dbReference type="Google" id="ProtNLM"/>
    </source>
</evidence>
<feature type="signal peptide" evidence="1">
    <location>
        <begin position="1"/>
        <end position="31"/>
    </location>
</feature>
<proteinExistence type="predicted"/>
<name>A0A5E4T5R3_9BURK</name>
<keyword evidence="1" id="KW-0732">Signal</keyword>
<protein>
    <recommendedName>
        <fullName evidence="4">Lipoprotein</fullName>
    </recommendedName>
</protein>
<sequence length="241" mass="25864">MFKFLVPFDVRIVVLRALVTACGTWTAFAIAQAPPSGVAIIVSGVDSTNVDQGGVAFAASRRALRQTESAIADCIERAVAARYPHVAITRPDDFYRLAFPALTSEEAPRSLESLTILLQDAAFRERLSAAGFGYLIVAGGTTEHREREGSVNLFVLQGGYGGGRAWFWGTAVWDNTSKLTAYVIDLKRQVTDSEVTAAAKDNSSFGIYLYLPVGKPSMAQIDACRQLGTAVAQALAKVTQP</sequence>
<dbReference type="Proteomes" id="UP000414233">
    <property type="component" value="Unassembled WGS sequence"/>
</dbReference>
<dbReference type="EMBL" id="CABPRZ010000003">
    <property type="protein sequence ID" value="VVD81804.1"/>
    <property type="molecule type" value="Genomic_DNA"/>
</dbReference>
<evidence type="ECO:0000256" key="1">
    <source>
        <dbReference type="SAM" id="SignalP"/>
    </source>
</evidence>
<gene>
    <name evidence="2" type="ORF">PTE30175_01103</name>
</gene>
<organism evidence="2 3">
    <name type="scientific">Pandoraea terrae</name>
    <dbReference type="NCBI Taxonomy" id="1537710"/>
    <lineage>
        <taxon>Bacteria</taxon>
        <taxon>Pseudomonadati</taxon>
        <taxon>Pseudomonadota</taxon>
        <taxon>Betaproteobacteria</taxon>
        <taxon>Burkholderiales</taxon>
        <taxon>Burkholderiaceae</taxon>
        <taxon>Pandoraea</taxon>
    </lineage>
</organism>
<evidence type="ECO:0000313" key="3">
    <source>
        <dbReference type="Proteomes" id="UP000414233"/>
    </source>
</evidence>
<keyword evidence="3" id="KW-1185">Reference proteome</keyword>
<accession>A0A5E4T5R3</accession>
<feature type="chain" id="PRO_5023095130" description="Lipoprotein" evidence="1">
    <location>
        <begin position="32"/>
        <end position="241"/>
    </location>
</feature>
<reference evidence="2 3" key="1">
    <citation type="submission" date="2019-08" db="EMBL/GenBank/DDBJ databases">
        <authorList>
            <person name="Peeters C."/>
        </authorList>
    </citation>
    <scope>NUCLEOTIDE SEQUENCE [LARGE SCALE GENOMIC DNA]</scope>
    <source>
        <strain evidence="2 3">LMG 30175</strain>
    </source>
</reference>
<dbReference type="RefSeq" id="WP_150696031.1">
    <property type="nucleotide sequence ID" value="NZ_CABPRZ010000003.1"/>
</dbReference>